<comment type="caution">
    <text evidence="1">The sequence shown here is derived from an EMBL/GenBank/DDBJ whole genome shotgun (WGS) entry which is preliminary data.</text>
</comment>
<keyword evidence="1" id="KW-0378">Hydrolase</keyword>
<dbReference type="Pfam" id="PF00756">
    <property type="entry name" value="Esterase"/>
    <property type="match status" value="1"/>
</dbReference>
<dbReference type="EMBL" id="JAVRIF010000001">
    <property type="protein sequence ID" value="MDT0602630.1"/>
    <property type="molecule type" value="Genomic_DNA"/>
</dbReference>
<keyword evidence="2" id="KW-1185">Reference proteome</keyword>
<organism evidence="1 2">
    <name type="scientific">Thalassotalea castellviae</name>
    <dbReference type="NCBI Taxonomy" id="3075612"/>
    <lineage>
        <taxon>Bacteria</taxon>
        <taxon>Pseudomonadati</taxon>
        <taxon>Pseudomonadota</taxon>
        <taxon>Gammaproteobacteria</taxon>
        <taxon>Alteromonadales</taxon>
        <taxon>Colwelliaceae</taxon>
        <taxon>Thalassotalea</taxon>
    </lineage>
</organism>
<dbReference type="SUPFAM" id="SSF53474">
    <property type="entry name" value="alpha/beta-Hydrolases"/>
    <property type="match status" value="1"/>
</dbReference>
<evidence type="ECO:0000313" key="1">
    <source>
        <dbReference type="EMBL" id="MDT0602630.1"/>
    </source>
</evidence>
<dbReference type="Gene3D" id="3.40.50.1820">
    <property type="entry name" value="alpha/beta hydrolase"/>
    <property type="match status" value="1"/>
</dbReference>
<dbReference type="Proteomes" id="UP001266357">
    <property type="component" value="Unassembled WGS sequence"/>
</dbReference>
<evidence type="ECO:0000313" key="2">
    <source>
        <dbReference type="Proteomes" id="UP001266357"/>
    </source>
</evidence>
<dbReference type="InterPro" id="IPR000801">
    <property type="entry name" value="Esterase-like"/>
</dbReference>
<dbReference type="RefSeq" id="WP_311577202.1">
    <property type="nucleotide sequence ID" value="NZ_JAVRIF010000001.1"/>
</dbReference>
<protein>
    <submittedName>
        <fullName evidence="1">Alpha/beta hydrolase-fold protein</fullName>
    </submittedName>
</protein>
<accession>A0ABU2ZYI1</accession>
<dbReference type="PANTHER" id="PTHR48098">
    <property type="entry name" value="ENTEROCHELIN ESTERASE-RELATED"/>
    <property type="match status" value="1"/>
</dbReference>
<gene>
    <name evidence="1" type="ORF">RM573_03390</name>
</gene>
<dbReference type="InterPro" id="IPR029058">
    <property type="entry name" value="AB_hydrolase_fold"/>
</dbReference>
<dbReference type="GO" id="GO:0016787">
    <property type="term" value="F:hydrolase activity"/>
    <property type="evidence" value="ECO:0007669"/>
    <property type="project" value="UniProtKB-KW"/>
</dbReference>
<reference evidence="1 2" key="1">
    <citation type="submission" date="2023-09" db="EMBL/GenBank/DDBJ databases">
        <authorList>
            <person name="Rey-Velasco X."/>
        </authorList>
    </citation>
    <scope>NUCLEOTIDE SEQUENCE [LARGE SCALE GENOMIC DNA]</scope>
    <source>
        <strain evidence="1 2">W431</strain>
    </source>
</reference>
<name>A0ABU2ZYI1_9GAMM</name>
<proteinExistence type="predicted"/>
<dbReference type="PANTHER" id="PTHR48098:SF6">
    <property type="entry name" value="FERRI-BACILLIBACTIN ESTERASE BESA"/>
    <property type="match status" value="1"/>
</dbReference>
<dbReference type="InterPro" id="IPR050583">
    <property type="entry name" value="Mycobacterial_A85_antigen"/>
</dbReference>
<sequence length="261" mass="29751">MIVIKALAIHFIGFVCLFYSISVSANGILSTNYLFKSKFLQYDLNYRVYTPNVENRKSLLPTLYLTDGQWYLSSGDIKKTLDKLIASKKISPIFVVFIDSRNPHKLTENRRNDEFMCNAKYISFFINELIPTISHNFAVSSAREDRVIGGISFGGLNAACFGLSAHKYFGGLVMQSPANEQHLKVIRRLYSKSSTLPLKMFLSSGGNNDNGRAIKKFYQTLEDKGYDVTFVKNNKGHHWDNWRPLLPEVLTTFFSINETDK</sequence>